<dbReference type="GO" id="GO:0008897">
    <property type="term" value="F:holo-[acyl-carrier-protein] synthase activity"/>
    <property type="evidence" value="ECO:0007669"/>
    <property type="project" value="InterPro"/>
</dbReference>
<dbReference type="KEGG" id="mmio:HLA92_01065"/>
<dbReference type="RefSeq" id="WP_171112672.1">
    <property type="nucleotide sequence ID" value="NZ_CP053097.1"/>
</dbReference>
<evidence type="ECO:0000313" key="5">
    <source>
        <dbReference type="EMBL" id="QJR44028.1"/>
    </source>
</evidence>
<keyword evidence="2" id="KW-0479">Metal-binding</keyword>
<feature type="domain" description="4'-phosphopantetheinyl transferase" evidence="4">
    <location>
        <begin position="4"/>
        <end position="70"/>
    </location>
</feature>
<dbReference type="Gene3D" id="3.90.470.20">
    <property type="entry name" value="4'-phosphopantetheinyl transferase domain"/>
    <property type="match status" value="1"/>
</dbReference>
<dbReference type="AlphaFoldDB" id="A0A6M4JCM7"/>
<dbReference type="Proteomes" id="UP000502118">
    <property type="component" value="Chromosome"/>
</dbReference>
<reference evidence="5 6" key="1">
    <citation type="submission" date="2020-05" db="EMBL/GenBank/DDBJ databases">
        <title>Novel Mycoplasma species detected in Mirounga angustirostris (northern elephant seal) from the USA.</title>
        <authorList>
            <person name="Volokhov D.V."/>
        </authorList>
    </citation>
    <scope>NUCLEOTIDE SEQUENCE [LARGE SCALE GENOMIC DNA]</scope>
    <source>
        <strain evidence="5 6">Mirounga ES2806-NAS</strain>
    </source>
</reference>
<dbReference type="InterPro" id="IPR037143">
    <property type="entry name" value="4-PPantetheinyl_Trfase_dom_sf"/>
</dbReference>
<gene>
    <name evidence="5" type="ORF">HLA92_01065</name>
</gene>
<dbReference type="EMBL" id="CP053097">
    <property type="protein sequence ID" value="QJR44028.1"/>
    <property type="molecule type" value="Genomic_DNA"/>
</dbReference>
<evidence type="ECO:0000256" key="1">
    <source>
        <dbReference type="ARBA" id="ARBA00022679"/>
    </source>
</evidence>
<dbReference type="GO" id="GO:0000287">
    <property type="term" value="F:magnesium ion binding"/>
    <property type="evidence" value="ECO:0007669"/>
    <property type="project" value="InterPro"/>
</dbReference>
<accession>A0A6M4JCM7</accession>
<proteinExistence type="predicted"/>
<sequence>MKKVGIDITSISRFINKSDEFAKRILSPAELKEYQIINNKSKYLATRWAIKEAIFKADNTFSTFSNINIEKNQKYYFKDFEISTSSEGDLVIATAIKIKEK</sequence>
<keyword evidence="1 5" id="KW-0808">Transferase</keyword>
<evidence type="ECO:0000256" key="2">
    <source>
        <dbReference type="ARBA" id="ARBA00022723"/>
    </source>
</evidence>
<protein>
    <submittedName>
        <fullName evidence="5">4'-phosphopantetheinyl transferase superfamily protein</fullName>
    </submittedName>
</protein>
<dbReference type="InterPro" id="IPR004568">
    <property type="entry name" value="Ppantetheine-prot_Trfase_dom"/>
</dbReference>
<organism evidence="5 6">
    <name type="scientific">Mycoplasma miroungirhinis</name>
    <dbReference type="NCBI Taxonomy" id="754516"/>
    <lineage>
        <taxon>Bacteria</taxon>
        <taxon>Bacillati</taxon>
        <taxon>Mycoplasmatota</taxon>
        <taxon>Mollicutes</taxon>
        <taxon>Mycoplasmataceae</taxon>
        <taxon>Mycoplasma</taxon>
    </lineage>
</organism>
<dbReference type="InterPro" id="IPR008278">
    <property type="entry name" value="4-PPantetheinyl_Trfase_dom"/>
</dbReference>
<name>A0A6M4JCM7_9MOLU</name>
<keyword evidence="3" id="KW-0460">Magnesium</keyword>
<keyword evidence="6" id="KW-1185">Reference proteome</keyword>
<dbReference type="Pfam" id="PF01648">
    <property type="entry name" value="ACPS"/>
    <property type="match status" value="1"/>
</dbReference>
<evidence type="ECO:0000259" key="4">
    <source>
        <dbReference type="Pfam" id="PF01648"/>
    </source>
</evidence>
<dbReference type="NCBIfam" id="TIGR00556">
    <property type="entry name" value="pantethn_trn"/>
    <property type="match status" value="1"/>
</dbReference>
<evidence type="ECO:0000313" key="6">
    <source>
        <dbReference type="Proteomes" id="UP000502118"/>
    </source>
</evidence>
<dbReference type="GO" id="GO:0006633">
    <property type="term" value="P:fatty acid biosynthetic process"/>
    <property type="evidence" value="ECO:0007669"/>
    <property type="project" value="InterPro"/>
</dbReference>
<evidence type="ECO:0000256" key="3">
    <source>
        <dbReference type="ARBA" id="ARBA00022842"/>
    </source>
</evidence>
<dbReference type="SUPFAM" id="SSF56214">
    <property type="entry name" value="4'-phosphopantetheinyl transferase"/>
    <property type="match status" value="1"/>
</dbReference>